<organism evidence="1 2">
    <name type="scientific">Romanomermis culicivorax</name>
    <name type="common">Nematode worm</name>
    <dbReference type="NCBI Taxonomy" id="13658"/>
    <lineage>
        <taxon>Eukaryota</taxon>
        <taxon>Metazoa</taxon>
        <taxon>Ecdysozoa</taxon>
        <taxon>Nematoda</taxon>
        <taxon>Enoplea</taxon>
        <taxon>Dorylaimia</taxon>
        <taxon>Mermithida</taxon>
        <taxon>Mermithoidea</taxon>
        <taxon>Mermithidae</taxon>
        <taxon>Romanomermis</taxon>
    </lineage>
</organism>
<reference evidence="2" key="1">
    <citation type="submission" date="2022-11" db="UniProtKB">
        <authorList>
            <consortium name="WormBaseParasite"/>
        </authorList>
    </citation>
    <scope>IDENTIFICATION</scope>
</reference>
<name>A0A915JSQ1_ROMCU</name>
<keyword evidence="1" id="KW-1185">Reference proteome</keyword>
<evidence type="ECO:0000313" key="2">
    <source>
        <dbReference type="WBParaSite" id="nRc.2.0.1.t28877-RA"/>
    </source>
</evidence>
<evidence type="ECO:0000313" key="1">
    <source>
        <dbReference type="Proteomes" id="UP000887565"/>
    </source>
</evidence>
<dbReference type="AlphaFoldDB" id="A0A915JSQ1"/>
<accession>A0A915JSQ1</accession>
<sequence>MRPLIDDPTVANSISSQIFEIGQPFQPKIYWQAAIASLASSCNSFNVTANLFLAKSSRDKFLTTDHSLEKGHT</sequence>
<protein>
    <submittedName>
        <fullName evidence="2">Uncharacterized protein</fullName>
    </submittedName>
</protein>
<dbReference type="WBParaSite" id="nRc.2.0.1.t28877-RA">
    <property type="protein sequence ID" value="nRc.2.0.1.t28877-RA"/>
    <property type="gene ID" value="nRc.2.0.1.g28877"/>
</dbReference>
<dbReference type="Proteomes" id="UP000887565">
    <property type="component" value="Unplaced"/>
</dbReference>
<proteinExistence type="predicted"/>